<dbReference type="Gene3D" id="1.10.101.10">
    <property type="entry name" value="PGBD-like superfamily/PGBD"/>
    <property type="match status" value="1"/>
</dbReference>
<proteinExistence type="predicted"/>
<feature type="domain" description="Peptidoglycan binding-like" evidence="3">
    <location>
        <begin position="44"/>
        <end position="97"/>
    </location>
</feature>
<dbReference type="InterPro" id="IPR002477">
    <property type="entry name" value="Peptidoglycan-bd-like"/>
</dbReference>
<evidence type="ECO:0000256" key="2">
    <source>
        <dbReference type="SAM" id="SignalP"/>
    </source>
</evidence>
<feature type="chain" id="PRO_5012563944" description="Peptidoglycan binding-like domain-containing protein" evidence="2">
    <location>
        <begin position="19"/>
        <end position="296"/>
    </location>
</feature>
<protein>
    <recommendedName>
        <fullName evidence="3">Peptidoglycan binding-like domain-containing protein</fullName>
    </recommendedName>
</protein>
<evidence type="ECO:0000313" key="5">
    <source>
        <dbReference type="Proteomes" id="UP000225706"/>
    </source>
</evidence>
<dbReference type="AlphaFoldDB" id="A0A2B4SFS9"/>
<dbReference type="SUPFAM" id="SSF47090">
    <property type="entry name" value="PGBD-like"/>
    <property type="match status" value="1"/>
</dbReference>
<dbReference type="Proteomes" id="UP000225706">
    <property type="component" value="Unassembled WGS sequence"/>
</dbReference>
<keyword evidence="1" id="KW-0482">Metalloprotease</keyword>
<evidence type="ECO:0000313" key="4">
    <source>
        <dbReference type="EMBL" id="PFX28226.1"/>
    </source>
</evidence>
<sequence length="296" mass="32741">MVNRLAFSLSFALLYSVAEISFKVGGFPAPFSKVLSLENPPMEGKDVVILQNLLLRSPFVRPIEKSGVYDRETSEAVASYQKGNGLPSNGIFNTTTASLVLKQLMYDGYKDDHTVPSGYKFKVHIPVYKDRTIETIGTLYDSNNKVMHTFRARCHGAMDATGKEINQLTIDGNTPTGLVTFDLNSPEPNLKSFGPYPVIRAVKGLKGNAAIGKNKDDTFLSDYRSGILLHTGEWDHWNPSEPMPNSLGCIHVHPTDLHTIDDILVHKLGVVVHKNPFGENPYPYVPQGILSIEQID</sequence>
<dbReference type="EMBL" id="LSMT01000087">
    <property type="protein sequence ID" value="PFX28226.1"/>
    <property type="molecule type" value="Genomic_DNA"/>
</dbReference>
<dbReference type="Pfam" id="PF01471">
    <property type="entry name" value="PG_binding_1"/>
    <property type="match status" value="1"/>
</dbReference>
<reference evidence="5" key="1">
    <citation type="journal article" date="2017" name="bioRxiv">
        <title>Comparative analysis of the genomes of Stylophora pistillata and Acropora digitifera provides evidence for extensive differences between species of corals.</title>
        <authorList>
            <person name="Voolstra C.R."/>
            <person name="Li Y."/>
            <person name="Liew Y.J."/>
            <person name="Baumgarten S."/>
            <person name="Zoccola D."/>
            <person name="Flot J.-F."/>
            <person name="Tambutte S."/>
            <person name="Allemand D."/>
            <person name="Aranda M."/>
        </authorList>
    </citation>
    <scope>NUCLEOTIDE SEQUENCE [LARGE SCALE GENOMIC DNA]</scope>
</reference>
<dbReference type="InterPro" id="IPR036365">
    <property type="entry name" value="PGBD-like_sf"/>
</dbReference>
<comment type="caution">
    <text evidence="4">The sequence shown here is derived from an EMBL/GenBank/DDBJ whole genome shotgun (WGS) entry which is preliminary data.</text>
</comment>
<gene>
    <name evidence="4" type="ORF">AWC38_SpisGene7021</name>
</gene>
<keyword evidence="1" id="KW-0378">Hydrolase</keyword>
<organism evidence="4 5">
    <name type="scientific">Stylophora pistillata</name>
    <name type="common">Smooth cauliflower coral</name>
    <dbReference type="NCBI Taxonomy" id="50429"/>
    <lineage>
        <taxon>Eukaryota</taxon>
        <taxon>Metazoa</taxon>
        <taxon>Cnidaria</taxon>
        <taxon>Anthozoa</taxon>
        <taxon>Hexacorallia</taxon>
        <taxon>Scleractinia</taxon>
        <taxon>Astrocoeniina</taxon>
        <taxon>Pocilloporidae</taxon>
        <taxon>Stylophora</taxon>
    </lineage>
</organism>
<dbReference type="InterPro" id="IPR036366">
    <property type="entry name" value="PGBDSf"/>
</dbReference>
<keyword evidence="5" id="KW-1185">Reference proteome</keyword>
<evidence type="ECO:0000259" key="3">
    <source>
        <dbReference type="Pfam" id="PF01471"/>
    </source>
</evidence>
<dbReference type="GO" id="GO:0008237">
    <property type="term" value="F:metallopeptidase activity"/>
    <property type="evidence" value="ECO:0007669"/>
    <property type="project" value="UniProtKB-KW"/>
</dbReference>
<evidence type="ECO:0000256" key="1">
    <source>
        <dbReference type="ARBA" id="ARBA00023049"/>
    </source>
</evidence>
<feature type="signal peptide" evidence="2">
    <location>
        <begin position="1"/>
        <end position="18"/>
    </location>
</feature>
<keyword evidence="1" id="KW-0645">Protease</keyword>
<dbReference type="OrthoDB" id="14788at2759"/>
<accession>A0A2B4SFS9</accession>
<name>A0A2B4SFS9_STYPI</name>
<keyword evidence="2" id="KW-0732">Signal</keyword>